<name>A0A0V1GCN8_9BILA</name>
<keyword evidence="2" id="KW-1185">Reference proteome</keyword>
<comment type="caution">
    <text evidence="1">The sequence shown here is derived from an EMBL/GenBank/DDBJ whole genome shotgun (WGS) entry which is preliminary data.</text>
</comment>
<evidence type="ECO:0000313" key="2">
    <source>
        <dbReference type="Proteomes" id="UP000055024"/>
    </source>
</evidence>
<reference evidence="1 2" key="1">
    <citation type="submission" date="2015-01" db="EMBL/GenBank/DDBJ databases">
        <title>Evolution of Trichinella species and genotypes.</title>
        <authorList>
            <person name="Korhonen P.K."/>
            <person name="Edoardo P."/>
            <person name="Giuseppe L.R."/>
            <person name="Gasser R.B."/>
        </authorList>
    </citation>
    <scope>NUCLEOTIDE SEQUENCE [LARGE SCALE GENOMIC DNA]</scope>
    <source>
        <strain evidence="1">ISS1029</strain>
    </source>
</reference>
<gene>
    <name evidence="1" type="ORF">T11_12446</name>
</gene>
<dbReference type="EMBL" id="JYDP01003290">
    <property type="protein sequence ID" value="KRY95948.1"/>
    <property type="molecule type" value="Genomic_DNA"/>
</dbReference>
<dbReference type="AlphaFoldDB" id="A0A0V1GCN8"/>
<proteinExistence type="predicted"/>
<dbReference type="Proteomes" id="UP000055024">
    <property type="component" value="Unassembled WGS sequence"/>
</dbReference>
<sequence length="32" mass="3857">MFECLKETKCLKKINIRVAVYKVICRELLNEK</sequence>
<organism evidence="1 2">
    <name type="scientific">Trichinella zimbabwensis</name>
    <dbReference type="NCBI Taxonomy" id="268475"/>
    <lineage>
        <taxon>Eukaryota</taxon>
        <taxon>Metazoa</taxon>
        <taxon>Ecdysozoa</taxon>
        <taxon>Nematoda</taxon>
        <taxon>Enoplea</taxon>
        <taxon>Dorylaimia</taxon>
        <taxon>Trichinellida</taxon>
        <taxon>Trichinellidae</taxon>
        <taxon>Trichinella</taxon>
    </lineage>
</organism>
<evidence type="ECO:0000313" key="1">
    <source>
        <dbReference type="EMBL" id="KRY95948.1"/>
    </source>
</evidence>
<accession>A0A0V1GCN8</accession>
<protein>
    <submittedName>
        <fullName evidence="1">Uncharacterized protein</fullName>
    </submittedName>
</protein>